<evidence type="ECO:0000313" key="1">
    <source>
        <dbReference type="EMBL" id="ETR67671.1"/>
    </source>
</evidence>
<organism evidence="1 2">
    <name type="scientific">Candidatus Magnetoglobus multicellularis str. Araruama</name>
    <dbReference type="NCBI Taxonomy" id="890399"/>
    <lineage>
        <taxon>Bacteria</taxon>
        <taxon>Pseudomonadati</taxon>
        <taxon>Thermodesulfobacteriota</taxon>
        <taxon>Desulfobacteria</taxon>
        <taxon>Desulfobacterales</taxon>
        <taxon>Desulfobacteraceae</taxon>
        <taxon>Candidatus Magnetoglobus</taxon>
    </lineage>
</organism>
<dbReference type="InterPro" id="IPR027417">
    <property type="entry name" value="P-loop_NTPase"/>
</dbReference>
<proteinExistence type="predicted"/>
<dbReference type="Gene3D" id="3.40.50.300">
    <property type="entry name" value="P-loop containing nucleotide triphosphate hydrolases"/>
    <property type="match status" value="1"/>
</dbReference>
<name>A0A1V1NYP2_9BACT</name>
<reference evidence="2" key="1">
    <citation type="submission" date="2012-11" db="EMBL/GenBank/DDBJ databases">
        <authorList>
            <person name="Lucero-Rivera Y.E."/>
            <person name="Tovar-Ramirez D."/>
        </authorList>
    </citation>
    <scope>NUCLEOTIDE SEQUENCE [LARGE SCALE GENOMIC DNA]</scope>
    <source>
        <strain evidence="2">Araruama</strain>
    </source>
</reference>
<dbReference type="Proteomes" id="UP000189670">
    <property type="component" value="Unassembled WGS sequence"/>
</dbReference>
<evidence type="ECO:0008006" key="3">
    <source>
        <dbReference type="Google" id="ProtNLM"/>
    </source>
</evidence>
<accession>A0A1V1NYP2</accession>
<dbReference type="AlphaFoldDB" id="A0A1V1NYP2"/>
<evidence type="ECO:0000313" key="2">
    <source>
        <dbReference type="Proteomes" id="UP000189670"/>
    </source>
</evidence>
<dbReference type="SUPFAM" id="SSF52540">
    <property type="entry name" value="P-loop containing nucleoside triphosphate hydrolases"/>
    <property type="match status" value="1"/>
</dbReference>
<comment type="caution">
    <text evidence="1">The sequence shown here is derived from an EMBL/GenBank/DDBJ whole genome shotgun (WGS) entry which is preliminary data.</text>
</comment>
<sequence>DGNLQNNLDLKIMMKKPIARLSNGQKELVGIARAFMLDTPYVFADEMLRSFNRSTEQIIWKKLLSDNIGIGKTRGLFWITHKERLTKDENIHRILTIENQTIKEVEGDQKNNFDHSAIT</sequence>
<protein>
    <recommendedName>
        <fullName evidence="3">ABC transporter domain-containing protein</fullName>
    </recommendedName>
</protein>
<gene>
    <name evidence="1" type="ORF">OMM_11343</name>
</gene>
<dbReference type="EMBL" id="ATBP01001266">
    <property type="protein sequence ID" value="ETR67671.1"/>
    <property type="molecule type" value="Genomic_DNA"/>
</dbReference>
<feature type="non-terminal residue" evidence="1">
    <location>
        <position position="1"/>
    </location>
</feature>